<gene>
    <name evidence="4" type="ORF">C942_01325</name>
</gene>
<comment type="caution">
    <text evidence="4">The sequence shown here is derived from an EMBL/GenBank/DDBJ whole genome shotgun (WGS) entry which is preliminary data.</text>
</comment>
<feature type="signal peptide" evidence="2">
    <location>
        <begin position="1"/>
        <end position="22"/>
    </location>
</feature>
<dbReference type="Pfam" id="PF05618">
    <property type="entry name" value="Zn_protease"/>
    <property type="match status" value="1"/>
</dbReference>
<dbReference type="PANTHER" id="PTHR38037:SF2">
    <property type="entry name" value="ATP-DEPENDENT ZINC PROTEASE DOMAIN-CONTAINING PROTEIN-RELATED"/>
    <property type="match status" value="1"/>
</dbReference>
<proteinExistence type="predicted"/>
<evidence type="ECO:0000256" key="2">
    <source>
        <dbReference type="SAM" id="SignalP"/>
    </source>
</evidence>
<dbReference type="InterPro" id="IPR008503">
    <property type="entry name" value="Asp_endopeptidase"/>
</dbReference>
<feature type="domain" description="Retropepsin-like aspartic endopeptidase" evidence="3">
    <location>
        <begin position="111"/>
        <end position="247"/>
    </location>
</feature>
<dbReference type="AlphaFoldDB" id="L8JIW7"/>
<dbReference type="PROSITE" id="PS51257">
    <property type="entry name" value="PROKAR_LIPOPROTEIN"/>
    <property type="match status" value="1"/>
</dbReference>
<keyword evidence="2" id="KW-0732">Signal</keyword>
<feature type="coiled-coil region" evidence="1">
    <location>
        <begin position="43"/>
        <end position="84"/>
    </location>
</feature>
<dbReference type="PATRIC" id="fig|1056511.3.peg.397"/>
<name>L8JIW7_9GAMM</name>
<evidence type="ECO:0000313" key="4">
    <source>
        <dbReference type="EMBL" id="ELR67397.1"/>
    </source>
</evidence>
<dbReference type="EMBL" id="AMZO01000002">
    <property type="protein sequence ID" value="ELR67397.1"/>
    <property type="molecule type" value="Genomic_DNA"/>
</dbReference>
<dbReference type="RefSeq" id="WP_007461852.1">
    <property type="nucleotide sequence ID" value="NZ_AMZO01000002.1"/>
</dbReference>
<accession>L8JIW7</accession>
<evidence type="ECO:0000256" key="1">
    <source>
        <dbReference type="SAM" id="Coils"/>
    </source>
</evidence>
<dbReference type="SUPFAM" id="SSF50630">
    <property type="entry name" value="Acid proteases"/>
    <property type="match status" value="1"/>
</dbReference>
<protein>
    <recommendedName>
        <fullName evidence="3">Retropepsin-like aspartic endopeptidase domain-containing protein</fullName>
    </recommendedName>
</protein>
<evidence type="ECO:0000259" key="3">
    <source>
        <dbReference type="Pfam" id="PF05618"/>
    </source>
</evidence>
<organism evidence="4 5">
    <name type="scientific">Photobacterium marinum</name>
    <dbReference type="NCBI Taxonomy" id="1056511"/>
    <lineage>
        <taxon>Bacteria</taxon>
        <taxon>Pseudomonadati</taxon>
        <taxon>Pseudomonadota</taxon>
        <taxon>Gammaproteobacteria</taxon>
        <taxon>Vibrionales</taxon>
        <taxon>Vibrionaceae</taxon>
        <taxon>Photobacterium</taxon>
    </lineage>
</organism>
<sequence length="258" mass="29224">MLRRSVPLLTFALLSGCTITQSADHQQTMTAINTMEQRVNFQLATMIKQIDEQNTYIANLEKELSSISEELAQQSQQLNDAASQQTFEDKAAPAPVVAPATDTKVAHGKVILGEEEWVWLDSIQTFFKARIDTGATTSSLNAVDLQVFERDGKEWVRFNLDHISDGNDKDTEIVEAPVVRWVKIRQSTTEQSERRPVIEAWVNLGQLHEKTQFTLADRSHMTYPVLLGRDFFKDIALVDVGKKYVQGMNEQKIQKTKI</sequence>
<evidence type="ECO:0000313" key="5">
    <source>
        <dbReference type="Proteomes" id="UP000011134"/>
    </source>
</evidence>
<reference evidence="4 5" key="1">
    <citation type="submission" date="2012-12" db="EMBL/GenBank/DDBJ databases">
        <title>Genome Assembly of Photobacterium sp. AK15.</title>
        <authorList>
            <person name="Khatri I."/>
            <person name="Vaidya B."/>
            <person name="Srinivas T.N.R."/>
            <person name="Subramanian S."/>
            <person name="Pinnaka A."/>
        </authorList>
    </citation>
    <scope>NUCLEOTIDE SEQUENCE [LARGE SCALE GENOMIC DNA]</scope>
    <source>
        <strain evidence="4 5">AK15</strain>
    </source>
</reference>
<dbReference type="InterPro" id="IPR021109">
    <property type="entry name" value="Peptidase_aspartic_dom_sf"/>
</dbReference>
<dbReference type="Proteomes" id="UP000011134">
    <property type="component" value="Unassembled WGS sequence"/>
</dbReference>
<dbReference type="Gene3D" id="2.40.70.10">
    <property type="entry name" value="Acid Proteases"/>
    <property type="match status" value="1"/>
</dbReference>
<feature type="chain" id="PRO_5003993077" description="Retropepsin-like aspartic endopeptidase domain-containing protein" evidence="2">
    <location>
        <begin position="23"/>
        <end position="258"/>
    </location>
</feature>
<keyword evidence="5" id="KW-1185">Reference proteome</keyword>
<keyword evidence="1" id="KW-0175">Coiled coil</keyword>
<dbReference type="PANTHER" id="PTHR38037">
    <property type="entry name" value="ZN_PROTEASE DOMAIN-CONTAINING PROTEIN"/>
    <property type="match status" value="1"/>
</dbReference>
<dbReference type="OrthoDB" id="8546610at2"/>